<dbReference type="AlphaFoldDB" id="E6Q006"/>
<gene>
    <name evidence="1" type="ORF">CARN3_0054</name>
</gene>
<reference evidence="1" key="1">
    <citation type="submission" date="2009-10" db="EMBL/GenBank/DDBJ databases">
        <title>Diversity of trophic interactions inside an arsenic-rich microbial ecosystem.</title>
        <authorList>
            <person name="Bertin P.N."/>
            <person name="Heinrich-Salmeron A."/>
            <person name="Pelletier E."/>
            <person name="Goulhen-Chollet F."/>
            <person name="Arsene-Ploetze F."/>
            <person name="Gallien S."/>
            <person name="Calteau A."/>
            <person name="Vallenet D."/>
            <person name="Casiot C."/>
            <person name="Chane-Woon-Ming B."/>
            <person name="Giloteaux L."/>
            <person name="Barakat M."/>
            <person name="Bonnefoy V."/>
            <person name="Bruneel O."/>
            <person name="Chandler M."/>
            <person name="Cleiss J."/>
            <person name="Duran R."/>
            <person name="Elbaz-Poulichet F."/>
            <person name="Fonknechten N."/>
            <person name="Lauga B."/>
            <person name="Mornico D."/>
            <person name="Ortet P."/>
            <person name="Schaeffer C."/>
            <person name="Siguier P."/>
            <person name="Alexander Thil Smith A."/>
            <person name="Van Dorsselaer A."/>
            <person name="Weissenbach J."/>
            <person name="Medigue C."/>
            <person name="Le Paslier D."/>
        </authorList>
    </citation>
    <scope>NUCLEOTIDE SEQUENCE</scope>
</reference>
<name>E6Q006_9ZZZZ</name>
<organism evidence="1">
    <name type="scientific">mine drainage metagenome</name>
    <dbReference type="NCBI Taxonomy" id="410659"/>
    <lineage>
        <taxon>unclassified sequences</taxon>
        <taxon>metagenomes</taxon>
        <taxon>ecological metagenomes</taxon>
    </lineage>
</organism>
<comment type="caution">
    <text evidence="1">The sequence shown here is derived from an EMBL/GenBank/DDBJ whole genome shotgun (WGS) entry which is preliminary data.</text>
</comment>
<proteinExistence type="predicted"/>
<protein>
    <submittedName>
        <fullName evidence="1">Uncharacterized protein</fullName>
    </submittedName>
</protein>
<evidence type="ECO:0000313" key="1">
    <source>
        <dbReference type="EMBL" id="CBI00515.1"/>
    </source>
</evidence>
<dbReference type="EMBL" id="CABN01000146">
    <property type="protein sequence ID" value="CBI00515.1"/>
    <property type="molecule type" value="Genomic_DNA"/>
</dbReference>
<accession>E6Q006</accession>
<sequence>MCLSEFVEHALHLAFSVGVSGSAGGGDARLEALDGLGGSLHSGQRLSGHEVARGVVGIDVEQGIELGQRGFCFSAAGILHGQPVAGEAVVRVHRQNLFQASQFVHFCPCSIPADDFVFLAYLRNPCQLLKLERAAWNRESRCLHPIWWRRAGAE</sequence>